<evidence type="ECO:0000256" key="8">
    <source>
        <dbReference type="SAM" id="Phobius"/>
    </source>
</evidence>
<evidence type="ECO:0000256" key="7">
    <source>
        <dbReference type="SAM" id="MobiDB-lite"/>
    </source>
</evidence>
<accession>A0A852VSZ7</accession>
<comment type="subcellular location">
    <subcellularLocation>
        <location evidence="1">Membrane</location>
        <topology evidence="1">Multi-pass membrane protein</topology>
    </subcellularLocation>
</comment>
<dbReference type="PANTHER" id="PTHR30576:SF10">
    <property type="entry name" value="SLL5057 PROTEIN"/>
    <property type="match status" value="1"/>
</dbReference>
<protein>
    <submittedName>
        <fullName evidence="10">Exopolysaccharide biosynthesis polyprenyl glycosylphosphotransferase</fullName>
    </submittedName>
</protein>
<reference evidence="10 11" key="1">
    <citation type="submission" date="2020-07" db="EMBL/GenBank/DDBJ databases">
        <title>Sequencing the genomes of 1000 actinobacteria strains.</title>
        <authorList>
            <person name="Klenk H.-P."/>
        </authorList>
    </citation>
    <scope>NUCLEOTIDE SEQUENCE [LARGE SCALE GENOMIC DNA]</scope>
    <source>
        <strain evidence="10 11">DSM 26154</strain>
    </source>
</reference>
<proteinExistence type="inferred from homology"/>
<keyword evidence="6 8" id="KW-0472">Membrane</keyword>
<comment type="caution">
    <text evidence="10">The sequence shown here is derived from an EMBL/GenBank/DDBJ whole genome shotgun (WGS) entry which is preliminary data.</text>
</comment>
<dbReference type="AlphaFoldDB" id="A0A852VSZ7"/>
<dbReference type="InterPro" id="IPR003362">
    <property type="entry name" value="Bact_transf"/>
</dbReference>
<feature type="transmembrane region" description="Helical" evidence="8">
    <location>
        <begin position="127"/>
        <end position="148"/>
    </location>
</feature>
<evidence type="ECO:0000256" key="4">
    <source>
        <dbReference type="ARBA" id="ARBA00022692"/>
    </source>
</evidence>
<name>A0A852VSZ7_9MICO</name>
<evidence type="ECO:0000313" key="11">
    <source>
        <dbReference type="Proteomes" id="UP000554054"/>
    </source>
</evidence>
<evidence type="ECO:0000313" key="10">
    <source>
        <dbReference type="EMBL" id="NYF99038.1"/>
    </source>
</evidence>
<keyword evidence="5 8" id="KW-1133">Transmembrane helix</keyword>
<feature type="transmembrane region" description="Helical" evidence="8">
    <location>
        <begin position="102"/>
        <end position="121"/>
    </location>
</feature>
<feature type="domain" description="Bacterial sugar transferase" evidence="9">
    <location>
        <begin position="295"/>
        <end position="512"/>
    </location>
</feature>
<dbReference type="Pfam" id="PF02397">
    <property type="entry name" value="Bac_transf"/>
    <property type="match status" value="1"/>
</dbReference>
<keyword evidence="11" id="KW-1185">Reference proteome</keyword>
<dbReference type="PANTHER" id="PTHR30576">
    <property type="entry name" value="COLANIC BIOSYNTHESIS UDP-GLUCOSE LIPID CARRIER TRANSFERASE"/>
    <property type="match status" value="1"/>
</dbReference>
<dbReference type="GO" id="GO:0016780">
    <property type="term" value="F:phosphotransferase activity, for other substituted phosphate groups"/>
    <property type="evidence" value="ECO:0007669"/>
    <property type="project" value="TreeGrafter"/>
</dbReference>
<evidence type="ECO:0000256" key="6">
    <source>
        <dbReference type="ARBA" id="ARBA00023136"/>
    </source>
</evidence>
<organism evidence="10 11">
    <name type="scientific">Janibacter cremeus</name>
    <dbReference type="NCBI Taxonomy" id="1285192"/>
    <lineage>
        <taxon>Bacteria</taxon>
        <taxon>Bacillati</taxon>
        <taxon>Actinomycetota</taxon>
        <taxon>Actinomycetes</taxon>
        <taxon>Micrococcales</taxon>
        <taxon>Intrasporangiaceae</taxon>
        <taxon>Janibacter</taxon>
    </lineage>
</organism>
<dbReference type="Pfam" id="PF13727">
    <property type="entry name" value="CoA_binding_3"/>
    <property type="match status" value="1"/>
</dbReference>
<evidence type="ECO:0000256" key="3">
    <source>
        <dbReference type="ARBA" id="ARBA00022679"/>
    </source>
</evidence>
<dbReference type="NCBIfam" id="TIGR03025">
    <property type="entry name" value="EPS_sugtrans"/>
    <property type="match status" value="1"/>
</dbReference>
<keyword evidence="4 8" id="KW-0812">Transmembrane</keyword>
<keyword evidence="3 10" id="KW-0808">Transferase</keyword>
<feature type="transmembrane region" description="Helical" evidence="8">
    <location>
        <begin position="65"/>
        <end position="82"/>
    </location>
</feature>
<sequence>MVAVAPRGSRASAEYEGPDGLVRVRTGVALTDFVVIVWAVFGALIVRFGLDAGSDIAASGDRFSLGYPAFSLALAVTWWLSLRLHGAYEVQTLGRGATEYRLLMTATLRLFATVALLAYALKIEVARGYVLLALPAGLLGLFIARRMWRRWLGARRRTGEFNHDVLVVGEAAHARGLIEAFTGAPETGYGVVGVCTSTTDDECVGGVPVVGTEHQAAQVAMELGVDIIACGAVHRLGPAGLRRLGWALEGSGIELLVSPGLTEIAGPRVVARPVAGLPLLHIEAPTFSGAPLIMKSVLDWLAALVLLIVFSPVMLVVAAVIKFHDGGPVLFRQERIGLDGEPFQMTKFRSMGVGAEAELEELKRQQTHLLASTPDDNASHHAFGPAPTSEGATGGQVDRGVLFKMEDDPRVTPFGRFIRRYSIDELPQLFDVLLGRMSLVGPRPPLPAEVSQYEYDVHRRLLVKPGMTGLWQVNGRSNLSWDESVRLDLYYVENWSVALDMIILWRTYAAVVGRDGAY</sequence>
<feature type="transmembrane region" description="Helical" evidence="8">
    <location>
        <begin position="28"/>
        <end position="50"/>
    </location>
</feature>
<evidence type="ECO:0000256" key="1">
    <source>
        <dbReference type="ARBA" id="ARBA00004141"/>
    </source>
</evidence>
<evidence type="ECO:0000259" key="9">
    <source>
        <dbReference type="Pfam" id="PF02397"/>
    </source>
</evidence>
<dbReference type="InterPro" id="IPR017475">
    <property type="entry name" value="EPS_sugar_tfrase"/>
</dbReference>
<feature type="transmembrane region" description="Helical" evidence="8">
    <location>
        <begin position="300"/>
        <end position="321"/>
    </location>
</feature>
<evidence type="ECO:0000256" key="5">
    <source>
        <dbReference type="ARBA" id="ARBA00022989"/>
    </source>
</evidence>
<dbReference type="GO" id="GO:0016020">
    <property type="term" value="C:membrane"/>
    <property type="evidence" value="ECO:0007669"/>
    <property type="project" value="UniProtKB-SubCell"/>
</dbReference>
<dbReference type="Proteomes" id="UP000554054">
    <property type="component" value="Unassembled WGS sequence"/>
</dbReference>
<dbReference type="EMBL" id="JACCAE010000001">
    <property type="protein sequence ID" value="NYF99038.1"/>
    <property type="molecule type" value="Genomic_DNA"/>
</dbReference>
<feature type="region of interest" description="Disordered" evidence="7">
    <location>
        <begin position="373"/>
        <end position="395"/>
    </location>
</feature>
<evidence type="ECO:0000256" key="2">
    <source>
        <dbReference type="ARBA" id="ARBA00006464"/>
    </source>
</evidence>
<dbReference type="RefSeq" id="WP_185991790.1">
    <property type="nucleotide sequence ID" value="NZ_JACCAE010000001.1"/>
</dbReference>
<gene>
    <name evidence="10" type="ORF">BJY20_002430</name>
</gene>
<comment type="similarity">
    <text evidence="2">Belongs to the bacterial sugar transferase family.</text>
</comment>